<dbReference type="InterPro" id="IPR011990">
    <property type="entry name" value="TPR-like_helical_dom_sf"/>
</dbReference>
<dbReference type="Pfam" id="PF14322">
    <property type="entry name" value="SusD-like_3"/>
    <property type="match status" value="1"/>
</dbReference>
<proteinExistence type="inferred from homology"/>
<evidence type="ECO:0000259" key="8">
    <source>
        <dbReference type="Pfam" id="PF14322"/>
    </source>
</evidence>
<dbReference type="Pfam" id="PF07980">
    <property type="entry name" value="SusD_RagB"/>
    <property type="match status" value="1"/>
</dbReference>
<comment type="similarity">
    <text evidence="2">Belongs to the SusD family.</text>
</comment>
<evidence type="ECO:0000313" key="9">
    <source>
        <dbReference type="EMBL" id="RSK33207.1"/>
    </source>
</evidence>
<sequence>MYRNFSYIKRSALSALCIATLAGGITACKDSFLDVEPQGQQRDTQFFTNQEQAIQGVNSIYGNLRAWPLVAFAHLAITTLSSDDADKGSVTGDASFLNAYDNFTFSPTEGILNDYWGGQYQGINLCNQVLANVPNINMDAALKNRLLAEAKFLRAYHYFNLVRAYGGVPLVLKPITNTSSPEEINPGRNSKEEVYTQIVADLTDAGAALPTTYPAADRGRATKGAALGMLAKVKLYQKQWADAVALSDQVIGLGYSLAPDYDQMFRIAGENGPESIFEIQAQTVPGNCDASNSQWAEVQGARPQYGWGFFIPTPELVAAFEPGDKRREATILYRGETTPQGDRIDAAAANPYYNQKAYVPSAADRSCGYGKDQNVRILRLAEILLINAEAANELGQTTKALAAVNQVRARAGLAALTTTDQATLRTRIWQERRVELALESGDRFFDLVRQGRAGQVLRAQGKQFVDGKNEVFAIPQQQINITGGKLTQNPGY</sequence>
<feature type="signal peptide" evidence="6">
    <location>
        <begin position="1"/>
        <end position="27"/>
    </location>
</feature>
<comment type="caution">
    <text evidence="9">The sequence shown here is derived from an EMBL/GenBank/DDBJ whole genome shotgun (WGS) entry which is preliminary data.</text>
</comment>
<evidence type="ECO:0000256" key="1">
    <source>
        <dbReference type="ARBA" id="ARBA00004442"/>
    </source>
</evidence>
<organism evidence="9 10">
    <name type="scientific">Hymenobacter metallilatus</name>
    <dbReference type="NCBI Taxonomy" id="2493666"/>
    <lineage>
        <taxon>Bacteria</taxon>
        <taxon>Pseudomonadati</taxon>
        <taxon>Bacteroidota</taxon>
        <taxon>Cytophagia</taxon>
        <taxon>Cytophagales</taxon>
        <taxon>Hymenobacteraceae</taxon>
        <taxon>Hymenobacter</taxon>
    </lineage>
</organism>
<dbReference type="OrthoDB" id="9792139at2"/>
<protein>
    <submittedName>
        <fullName evidence="9">RagB/SusD family nutrient uptake outer membrane protein</fullName>
    </submittedName>
</protein>
<gene>
    <name evidence="9" type="ORF">EI290_10875</name>
</gene>
<name>A0A428JKC6_9BACT</name>
<feature type="domain" description="RagB/SusD" evidence="7">
    <location>
        <begin position="273"/>
        <end position="492"/>
    </location>
</feature>
<dbReference type="Proteomes" id="UP000280066">
    <property type="component" value="Unassembled WGS sequence"/>
</dbReference>
<comment type="subcellular location">
    <subcellularLocation>
        <location evidence="1">Cell outer membrane</location>
    </subcellularLocation>
</comment>
<dbReference type="GO" id="GO:0009279">
    <property type="term" value="C:cell outer membrane"/>
    <property type="evidence" value="ECO:0007669"/>
    <property type="project" value="UniProtKB-SubCell"/>
</dbReference>
<keyword evidence="5" id="KW-0998">Cell outer membrane</keyword>
<evidence type="ECO:0000256" key="4">
    <source>
        <dbReference type="ARBA" id="ARBA00023136"/>
    </source>
</evidence>
<evidence type="ECO:0000256" key="6">
    <source>
        <dbReference type="SAM" id="SignalP"/>
    </source>
</evidence>
<dbReference type="SUPFAM" id="SSF48452">
    <property type="entry name" value="TPR-like"/>
    <property type="match status" value="1"/>
</dbReference>
<feature type="domain" description="SusD-like N-terminal" evidence="8">
    <location>
        <begin position="32"/>
        <end position="235"/>
    </location>
</feature>
<feature type="chain" id="PRO_5019511798" evidence="6">
    <location>
        <begin position="28"/>
        <end position="492"/>
    </location>
</feature>
<dbReference type="PROSITE" id="PS51257">
    <property type="entry name" value="PROKAR_LIPOPROTEIN"/>
    <property type="match status" value="1"/>
</dbReference>
<dbReference type="Gene3D" id="1.25.40.390">
    <property type="match status" value="1"/>
</dbReference>
<evidence type="ECO:0000256" key="3">
    <source>
        <dbReference type="ARBA" id="ARBA00022729"/>
    </source>
</evidence>
<evidence type="ECO:0000256" key="5">
    <source>
        <dbReference type="ARBA" id="ARBA00023237"/>
    </source>
</evidence>
<dbReference type="InterPro" id="IPR012944">
    <property type="entry name" value="SusD_RagB_dom"/>
</dbReference>
<dbReference type="RefSeq" id="WP_125429705.1">
    <property type="nucleotide sequence ID" value="NZ_RWIS01000006.1"/>
</dbReference>
<reference evidence="9 10" key="1">
    <citation type="submission" date="2018-12" db="EMBL/GenBank/DDBJ databases">
        <authorList>
            <person name="Feng G."/>
            <person name="Zhu H."/>
        </authorList>
    </citation>
    <scope>NUCLEOTIDE SEQUENCE [LARGE SCALE GENOMIC DNA]</scope>
    <source>
        <strain evidence="9 10">9PBR-2</strain>
    </source>
</reference>
<evidence type="ECO:0000259" key="7">
    <source>
        <dbReference type="Pfam" id="PF07980"/>
    </source>
</evidence>
<dbReference type="InterPro" id="IPR033985">
    <property type="entry name" value="SusD-like_N"/>
</dbReference>
<evidence type="ECO:0000313" key="10">
    <source>
        <dbReference type="Proteomes" id="UP000280066"/>
    </source>
</evidence>
<keyword evidence="3 6" id="KW-0732">Signal</keyword>
<keyword evidence="10" id="KW-1185">Reference proteome</keyword>
<dbReference type="AlphaFoldDB" id="A0A428JKC6"/>
<dbReference type="EMBL" id="RWIS01000006">
    <property type="protein sequence ID" value="RSK33207.1"/>
    <property type="molecule type" value="Genomic_DNA"/>
</dbReference>
<keyword evidence="4" id="KW-0472">Membrane</keyword>
<evidence type="ECO:0000256" key="2">
    <source>
        <dbReference type="ARBA" id="ARBA00006275"/>
    </source>
</evidence>
<accession>A0A428JKC6</accession>
<dbReference type="CDD" id="cd08977">
    <property type="entry name" value="SusD"/>
    <property type="match status" value="1"/>
</dbReference>